<proteinExistence type="predicted"/>
<dbReference type="AlphaFoldDB" id="A0A812EPX6"/>
<organism evidence="1 2">
    <name type="scientific">Acanthosepion pharaonis</name>
    <name type="common">Pharaoh cuttlefish</name>
    <name type="synonym">Sepia pharaonis</name>
    <dbReference type="NCBI Taxonomy" id="158019"/>
    <lineage>
        <taxon>Eukaryota</taxon>
        <taxon>Metazoa</taxon>
        <taxon>Spiralia</taxon>
        <taxon>Lophotrochozoa</taxon>
        <taxon>Mollusca</taxon>
        <taxon>Cephalopoda</taxon>
        <taxon>Coleoidea</taxon>
        <taxon>Decapodiformes</taxon>
        <taxon>Sepiida</taxon>
        <taxon>Sepiina</taxon>
        <taxon>Sepiidae</taxon>
        <taxon>Acanthosepion</taxon>
    </lineage>
</organism>
<sequence length="174" mass="20417">MELHRRLNEEKEAQVFLKHQSEEKISALQVEISWLKLQVPQVTPRISTPIETLALPPQSQDTMTRVPISRSSFTQTRRSVVKQFIRDYQNKIKSAIVPTAALFLDEELAQIKSHIQDYIDDIKKTELKLFQRRLRAGEINLMPLDIQQKTYESILSKMEELILEKKKNQSPYRT</sequence>
<accession>A0A812EPX6</accession>
<keyword evidence="2" id="KW-1185">Reference proteome</keyword>
<dbReference type="Proteomes" id="UP000597762">
    <property type="component" value="Unassembled WGS sequence"/>
</dbReference>
<evidence type="ECO:0000313" key="2">
    <source>
        <dbReference type="Proteomes" id="UP000597762"/>
    </source>
</evidence>
<evidence type="ECO:0000313" key="1">
    <source>
        <dbReference type="EMBL" id="CAE1330535.1"/>
    </source>
</evidence>
<dbReference type="EMBL" id="CAHIKZ030005579">
    <property type="protein sequence ID" value="CAE1330535.1"/>
    <property type="molecule type" value="Genomic_DNA"/>
</dbReference>
<protein>
    <submittedName>
        <fullName evidence="1">Uncharacterized protein</fullName>
    </submittedName>
</protein>
<comment type="caution">
    <text evidence="1">The sequence shown here is derived from an EMBL/GenBank/DDBJ whole genome shotgun (WGS) entry which is preliminary data.</text>
</comment>
<reference evidence="1" key="1">
    <citation type="submission" date="2021-01" db="EMBL/GenBank/DDBJ databases">
        <authorList>
            <person name="Li R."/>
            <person name="Bekaert M."/>
        </authorList>
    </citation>
    <scope>NUCLEOTIDE SEQUENCE</scope>
    <source>
        <strain evidence="1">Farmed</strain>
    </source>
</reference>
<gene>
    <name evidence="1" type="ORF">SPHA_79820</name>
</gene>
<name>A0A812EPX6_ACAPH</name>